<evidence type="ECO:0000313" key="2">
    <source>
        <dbReference type="Proteomes" id="UP000766550"/>
    </source>
</evidence>
<dbReference type="AlphaFoldDB" id="A0A8J7YFJ5"/>
<keyword evidence="2" id="KW-1185">Reference proteome</keyword>
<dbReference type="EMBL" id="JAHQXF010000004">
    <property type="protein sequence ID" value="MBV0926301.1"/>
    <property type="molecule type" value="Genomic_DNA"/>
</dbReference>
<protein>
    <submittedName>
        <fullName evidence="1">Uncharacterized protein</fullName>
    </submittedName>
</protein>
<name>A0A8J7YFJ5_9EURY</name>
<organism evidence="1 2">
    <name type="scientific">Haloarcula limicola</name>
    <dbReference type="NCBI Taxonomy" id="1429915"/>
    <lineage>
        <taxon>Archaea</taxon>
        <taxon>Methanobacteriati</taxon>
        <taxon>Methanobacteriota</taxon>
        <taxon>Stenosarchaea group</taxon>
        <taxon>Halobacteria</taxon>
        <taxon>Halobacteriales</taxon>
        <taxon>Haloarculaceae</taxon>
        <taxon>Haloarcula</taxon>
    </lineage>
</organism>
<sequence>MVFLETIDLGRIVQLVEDFADYAEYLVVRVTGMGSYNRWVLKGPSRGKVVRYVFRGEERVAGDHICSERVGGVLAHVADEFDDVGDVSEPFAFDGQVLEVVIRNDNGVL</sequence>
<proteinExistence type="predicted"/>
<dbReference type="RefSeq" id="WP_217285662.1">
    <property type="nucleotide sequence ID" value="NZ_JAHQXF010000004.1"/>
</dbReference>
<accession>A0A8J7YFJ5</accession>
<reference evidence="1 2" key="1">
    <citation type="submission" date="2021-06" db="EMBL/GenBank/DDBJ databases">
        <title>New haloarchaea isolates fom saline soil.</title>
        <authorList>
            <person name="Duran-Viseras A."/>
            <person name="Sanchez-Porro C.S."/>
            <person name="Ventosa A."/>
        </authorList>
    </citation>
    <scope>NUCLEOTIDE SEQUENCE [LARGE SCALE GENOMIC DNA]</scope>
    <source>
        <strain evidence="1 2">JCM 183640</strain>
    </source>
</reference>
<evidence type="ECO:0000313" key="1">
    <source>
        <dbReference type="EMBL" id="MBV0926301.1"/>
    </source>
</evidence>
<comment type="caution">
    <text evidence="1">The sequence shown here is derived from an EMBL/GenBank/DDBJ whole genome shotgun (WGS) entry which is preliminary data.</text>
</comment>
<gene>
    <name evidence="1" type="ORF">KTS45_19005</name>
</gene>
<dbReference type="Proteomes" id="UP000766550">
    <property type="component" value="Unassembled WGS sequence"/>
</dbReference>